<accession>A0ABW2HX06</accession>
<feature type="signal peptide" evidence="1">
    <location>
        <begin position="1"/>
        <end position="23"/>
    </location>
</feature>
<evidence type="ECO:0000313" key="2">
    <source>
        <dbReference type="EMBL" id="MFC7277683.1"/>
    </source>
</evidence>
<dbReference type="RefSeq" id="WP_378973586.1">
    <property type="nucleotide sequence ID" value="NZ_JBHTBJ010000025.1"/>
</dbReference>
<evidence type="ECO:0000313" key="3">
    <source>
        <dbReference type="Proteomes" id="UP001596548"/>
    </source>
</evidence>
<dbReference type="Proteomes" id="UP001596548">
    <property type="component" value="Unassembled WGS sequence"/>
</dbReference>
<sequence length="163" mass="17052">MRIARLAVAVAVILVATPGIARAATIAQPFKADSGDICRHGVTEGTLAWQTGVISPLPLLTVGVTGTVTDRPLPIDPTNCHDDGYNSTATFVAYAGGAEVDRQSRTADNSTLQFRFSLGSTTKTAIDRVVVQVCRNPIVTLPPSYCGKPVTYLAPPVFGPAVS</sequence>
<organism evidence="2 3">
    <name type="scientific">Paractinoplanes rhizophilus</name>
    <dbReference type="NCBI Taxonomy" id="1416877"/>
    <lineage>
        <taxon>Bacteria</taxon>
        <taxon>Bacillati</taxon>
        <taxon>Actinomycetota</taxon>
        <taxon>Actinomycetes</taxon>
        <taxon>Micromonosporales</taxon>
        <taxon>Micromonosporaceae</taxon>
        <taxon>Paractinoplanes</taxon>
    </lineage>
</organism>
<evidence type="ECO:0008006" key="4">
    <source>
        <dbReference type="Google" id="ProtNLM"/>
    </source>
</evidence>
<gene>
    <name evidence="2" type="ORF">ACFQS1_27145</name>
</gene>
<proteinExistence type="predicted"/>
<evidence type="ECO:0000256" key="1">
    <source>
        <dbReference type="SAM" id="SignalP"/>
    </source>
</evidence>
<protein>
    <recommendedName>
        <fullName evidence="4">Secreted protein</fullName>
    </recommendedName>
</protein>
<name>A0ABW2HX06_9ACTN</name>
<keyword evidence="1" id="KW-0732">Signal</keyword>
<keyword evidence="3" id="KW-1185">Reference proteome</keyword>
<comment type="caution">
    <text evidence="2">The sequence shown here is derived from an EMBL/GenBank/DDBJ whole genome shotgun (WGS) entry which is preliminary data.</text>
</comment>
<reference evidence="3" key="1">
    <citation type="journal article" date="2019" name="Int. J. Syst. Evol. Microbiol.">
        <title>The Global Catalogue of Microorganisms (GCM) 10K type strain sequencing project: providing services to taxonomists for standard genome sequencing and annotation.</title>
        <authorList>
            <consortium name="The Broad Institute Genomics Platform"/>
            <consortium name="The Broad Institute Genome Sequencing Center for Infectious Disease"/>
            <person name="Wu L."/>
            <person name="Ma J."/>
        </authorList>
    </citation>
    <scope>NUCLEOTIDE SEQUENCE [LARGE SCALE GENOMIC DNA]</scope>
    <source>
        <strain evidence="3">XZYJT-10</strain>
    </source>
</reference>
<feature type="chain" id="PRO_5046164678" description="Secreted protein" evidence="1">
    <location>
        <begin position="24"/>
        <end position="163"/>
    </location>
</feature>
<dbReference type="EMBL" id="JBHTBJ010000025">
    <property type="protein sequence ID" value="MFC7277683.1"/>
    <property type="molecule type" value="Genomic_DNA"/>
</dbReference>